<gene>
    <name evidence="1" type="ORF">FHR70_002945</name>
</gene>
<accession>A0A7W4YWW5</accession>
<protein>
    <submittedName>
        <fullName evidence="1">Uncharacterized protein</fullName>
    </submittedName>
</protein>
<name>A0A7W4YWW5_9HYPH</name>
<dbReference type="AlphaFoldDB" id="A0A7W4YWW5"/>
<dbReference type="EMBL" id="JACHWB010000003">
    <property type="protein sequence ID" value="MBB3019880.1"/>
    <property type="molecule type" value="Genomic_DNA"/>
</dbReference>
<reference evidence="1 2" key="1">
    <citation type="submission" date="2020-08" db="EMBL/GenBank/DDBJ databases">
        <title>The Agave Microbiome: Exploring the role of microbial communities in plant adaptations to desert environments.</title>
        <authorList>
            <person name="Partida-Martinez L.P."/>
        </authorList>
    </citation>
    <scope>NUCLEOTIDE SEQUENCE [LARGE SCALE GENOMIC DNA]</scope>
    <source>
        <strain evidence="1 2">AT3.9</strain>
    </source>
</reference>
<keyword evidence="2" id="KW-1185">Reference proteome</keyword>
<evidence type="ECO:0000313" key="1">
    <source>
        <dbReference type="EMBL" id="MBB3019880.1"/>
    </source>
</evidence>
<organism evidence="1 2">
    <name type="scientific">Microvirga lupini</name>
    <dbReference type="NCBI Taxonomy" id="420324"/>
    <lineage>
        <taxon>Bacteria</taxon>
        <taxon>Pseudomonadati</taxon>
        <taxon>Pseudomonadota</taxon>
        <taxon>Alphaproteobacteria</taxon>
        <taxon>Hyphomicrobiales</taxon>
        <taxon>Methylobacteriaceae</taxon>
        <taxon>Microvirga</taxon>
    </lineage>
</organism>
<sequence>MHSFDECLGRFAHPIGAKPFEPARPERLSKAETRDDGFVKTLHGQAMPSVQPPAGANAKRGL</sequence>
<dbReference type="RefSeq" id="WP_183451300.1">
    <property type="nucleotide sequence ID" value="NZ_JACHWB010000003.1"/>
</dbReference>
<dbReference type="Proteomes" id="UP000532010">
    <property type="component" value="Unassembled WGS sequence"/>
</dbReference>
<proteinExistence type="predicted"/>
<comment type="caution">
    <text evidence="1">The sequence shown here is derived from an EMBL/GenBank/DDBJ whole genome shotgun (WGS) entry which is preliminary data.</text>
</comment>
<evidence type="ECO:0000313" key="2">
    <source>
        <dbReference type="Proteomes" id="UP000532010"/>
    </source>
</evidence>